<protein>
    <recommendedName>
        <fullName evidence="5">Bulb-type lectin domain-containing protein</fullName>
    </recommendedName>
</protein>
<organism evidence="6 7">
    <name type="scientific">Acer yangbiense</name>
    <dbReference type="NCBI Taxonomy" id="1000413"/>
    <lineage>
        <taxon>Eukaryota</taxon>
        <taxon>Viridiplantae</taxon>
        <taxon>Streptophyta</taxon>
        <taxon>Embryophyta</taxon>
        <taxon>Tracheophyta</taxon>
        <taxon>Spermatophyta</taxon>
        <taxon>Magnoliopsida</taxon>
        <taxon>eudicotyledons</taxon>
        <taxon>Gunneridae</taxon>
        <taxon>Pentapetalae</taxon>
        <taxon>rosids</taxon>
        <taxon>malvids</taxon>
        <taxon>Sapindales</taxon>
        <taxon>Sapindaceae</taxon>
        <taxon>Hippocastanoideae</taxon>
        <taxon>Acereae</taxon>
        <taxon>Acer</taxon>
    </lineage>
</organism>
<feature type="domain" description="Bulb-type lectin" evidence="5">
    <location>
        <begin position="523"/>
        <end position="650"/>
    </location>
</feature>
<evidence type="ECO:0000259" key="5">
    <source>
        <dbReference type="PROSITE" id="PS50927"/>
    </source>
</evidence>
<evidence type="ECO:0000256" key="4">
    <source>
        <dbReference type="SAM" id="Phobius"/>
    </source>
</evidence>
<keyword evidence="4" id="KW-1133">Transmembrane helix</keyword>
<keyword evidence="4" id="KW-0472">Membrane</keyword>
<keyword evidence="1" id="KW-0732">Signal</keyword>
<dbReference type="AlphaFoldDB" id="A0A5C7I9U8"/>
<gene>
    <name evidence="6" type="ORF">EZV62_007548</name>
</gene>
<reference evidence="7" key="1">
    <citation type="journal article" date="2019" name="Gigascience">
        <title>De novo genome assembly of the endangered Acer yangbiense, a plant species with extremely small populations endemic to Yunnan Province, China.</title>
        <authorList>
            <person name="Yang J."/>
            <person name="Wariss H.M."/>
            <person name="Tao L."/>
            <person name="Zhang R."/>
            <person name="Yun Q."/>
            <person name="Hollingsworth P."/>
            <person name="Dao Z."/>
            <person name="Luo G."/>
            <person name="Guo H."/>
            <person name="Ma Y."/>
            <person name="Sun W."/>
        </authorList>
    </citation>
    <scope>NUCLEOTIDE SEQUENCE [LARGE SCALE GENOMIC DNA]</scope>
    <source>
        <strain evidence="7">cv. Malutang</strain>
    </source>
</reference>
<dbReference type="Gene3D" id="2.90.10.10">
    <property type="entry name" value="Bulb-type lectin domain"/>
    <property type="match status" value="2"/>
</dbReference>
<evidence type="ECO:0000313" key="7">
    <source>
        <dbReference type="Proteomes" id="UP000323000"/>
    </source>
</evidence>
<evidence type="ECO:0000256" key="2">
    <source>
        <dbReference type="ARBA" id="ARBA00023157"/>
    </source>
</evidence>
<accession>A0A5C7I9U8</accession>
<dbReference type="PANTHER" id="PTHR32444">
    <property type="entry name" value="BULB-TYPE LECTIN DOMAIN-CONTAINING PROTEIN"/>
    <property type="match status" value="1"/>
</dbReference>
<keyword evidence="3" id="KW-0325">Glycoprotein</keyword>
<dbReference type="Pfam" id="PF01453">
    <property type="entry name" value="B_lectin"/>
    <property type="match status" value="2"/>
</dbReference>
<evidence type="ECO:0000256" key="1">
    <source>
        <dbReference type="ARBA" id="ARBA00022729"/>
    </source>
</evidence>
<dbReference type="CDD" id="cd00028">
    <property type="entry name" value="B_lectin"/>
    <property type="match status" value="2"/>
</dbReference>
<feature type="transmembrane region" description="Helical" evidence="4">
    <location>
        <begin position="507"/>
        <end position="526"/>
    </location>
</feature>
<dbReference type="InterPro" id="IPR001480">
    <property type="entry name" value="Bulb-type_lectin_dom"/>
</dbReference>
<dbReference type="PROSITE" id="PS50927">
    <property type="entry name" value="BULB_LECTIN"/>
    <property type="match status" value="2"/>
</dbReference>
<feature type="domain" description="Bulb-type lectin" evidence="5">
    <location>
        <begin position="77"/>
        <end position="196"/>
    </location>
</feature>
<proteinExistence type="predicted"/>
<name>A0A5C7I9U8_9ROSI</name>
<evidence type="ECO:0000313" key="6">
    <source>
        <dbReference type="EMBL" id="TXG66273.1"/>
    </source>
</evidence>
<dbReference type="EMBL" id="VAHF01000003">
    <property type="protein sequence ID" value="TXG66273.1"/>
    <property type="molecule type" value="Genomic_DNA"/>
</dbReference>
<evidence type="ECO:0000256" key="3">
    <source>
        <dbReference type="ARBA" id="ARBA00023180"/>
    </source>
</evidence>
<keyword evidence="7" id="KW-1185">Reference proteome</keyword>
<dbReference type="Proteomes" id="UP000323000">
    <property type="component" value="Chromosome 3"/>
</dbReference>
<dbReference type="SMART" id="SM00108">
    <property type="entry name" value="B_lectin"/>
    <property type="match status" value="2"/>
</dbReference>
<comment type="caution">
    <text evidence="6">The sequence shown here is derived from an EMBL/GenBank/DDBJ whole genome shotgun (WGS) entry which is preliminary data.</text>
</comment>
<dbReference type="PANTHER" id="PTHR32444:SF226">
    <property type="entry name" value="BULB-TYPE LECTIN DOMAIN-CONTAINING PROTEIN"/>
    <property type="match status" value="1"/>
</dbReference>
<sequence length="797" mass="88303">MNVWSGNQMQIICSVLPKEALSYLGYADANRIDLTLGSIKINQLIHFSMISSSMANNAYNLFFLIFFCLLRSHAAAKYILNQGDTLNSSDNLVSRNGAFTLKLNNITFDGWYLTIWYIHDSEKPCWIANRDRPIENSSGVLLIDEEGSLTITDGTGWDPIKLHLSQSKTNVSAILQDNGNFVLREVTSSGSAGQILWQSFDSPTSAFLPGMKLGINHKTGQNWSLTSWFSKVTPNLGAFTLEWVPSEHQLIIKRRGVRFWSSGVLENGQFKNLEVFGDVFVINFTEHSNKDEECLTYQLISLWRNDPEYKNRANVSLLSLEYDGTLNHYGSQGLSSPTYDGECDGRTSRVSGCERWKGPGCRMDGDMLHKKEVNVDLSVANNSSFNETLVSFSDCKDMCWNDCKCFGVTGSVTTDVNVMGFIGCTLWYGPLKEIANGDRGEISYMIIPDPPASGAWKWIIAAVATIFIVLLLGGLVYLRWRRLQLQVSPSCIISSAMANKSTSIYKIFWFISCYLWASHVAAVDVLNQGDVLNSSASLVSRNELFTLRFFNLSSNGYSNTNYSYLGIFYRYNTNPGKPFWIANRDMPITDNSGALVIDENSKLKITFNGGKAPWELFSSQSNNKVTAILQDDGNFVLKSGEQILWQSFDFPTDTFLPGMKLGINYETGQDRSLATWLNAPTALPPAVPPSLPPAVPPALPPSLPPALPPALPIFFPPYPDLSPVPPAPPASLRQVVSEPKLSAKFLMAHDDVGGNRSANEDQRIRAIATGVVTAAINDIRPLLDRVPLIQAQLEEVL</sequence>
<keyword evidence="4" id="KW-0812">Transmembrane</keyword>
<keyword evidence="2" id="KW-1015">Disulfide bond</keyword>
<feature type="transmembrane region" description="Helical" evidence="4">
    <location>
        <begin position="455"/>
        <end position="478"/>
    </location>
</feature>
<dbReference type="SUPFAM" id="SSF51110">
    <property type="entry name" value="alpha-D-mannose-specific plant lectins"/>
    <property type="match status" value="2"/>
</dbReference>
<dbReference type="OrthoDB" id="4062651at2759"/>
<dbReference type="InterPro" id="IPR036426">
    <property type="entry name" value="Bulb-type_lectin_dom_sf"/>
</dbReference>